<organism evidence="2 3">
    <name type="scientific">Rubripirellula tenax</name>
    <dbReference type="NCBI Taxonomy" id="2528015"/>
    <lineage>
        <taxon>Bacteria</taxon>
        <taxon>Pseudomonadati</taxon>
        <taxon>Planctomycetota</taxon>
        <taxon>Planctomycetia</taxon>
        <taxon>Pirellulales</taxon>
        <taxon>Pirellulaceae</taxon>
        <taxon>Rubripirellula</taxon>
    </lineage>
</organism>
<dbReference type="AlphaFoldDB" id="A0A5C6EJ47"/>
<feature type="transmembrane region" description="Helical" evidence="1">
    <location>
        <begin position="58"/>
        <end position="76"/>
    </location>
</feature>
<keyword evidence="1" id="KW-0812">Transmembrane</keyword>
<protein>
    <recommendedName>
        <fullName evidence="4">HAMP domain-containing protein</fullName>
    </recommendedName>
</protein>
<dbReference type="EMBL" id="SJPW01000006">
    <property type="protein sequence ID" value="TWU48828.1"/>
    <property type="molecule type" value="Genomic_DNA"/>
</dbReference>
<keyword evidence="1" id="KW-1133">Transmembrane helix</keyword>
<dbReference type="Proteomes" id="UP000318288">
    <property type="component" value="Unassembled WGS sequence"/>
</dbReference>
<keyword evidence="3" id="KW-1185">Reference proteome</keyword>
<feature type="transmembrane region" description="Helical" evidence="1">
    <location>
        <begin position="21"/>
        <end position="43"/>
    </location>
</feature>
<sequence>MYERSRILVDPKVQWAIAGRLVGHWTLFLVCLISISTMVRVMFTAGDQPFFQSAWTSLRAQTPLLFVMLMLLPVFLRDSLKLSNRFAGPMYRLRTALRALSQDQPIGPIKFRTGDFWMEAADDFNIVLGQLETLKAENERLRAQVGMQAEPSEIQSV</sequence>
<comment type="caution">
    <text evidence="2">The sequence shown here is derived from an EMBL/GenBank/DDBJ whole genome shotgun (WGS) entry which is preliminary data.</text>
</comment>
<evidence type="ECO:0000313" key="3">
    <source>
        <dbReference type="Proteomes" id="UP000318288"/>
    </source>
</evidence>
<gene>
    <name evidence="2" type="ORF">Poly51_47320</name>
</gene>
<evidence type="ECO:0000313" key="2">
    <source>
        <dbReference type="EMBL" id="TWU48828.1"/>
    </source>
</evidence>
<accession>A0A5C6EJ47</accession>
<proteinExistence type="predicted"/>
<evidence type="ECO:0000256" key="1">
    <source>
        <dbReference type="SAM" id="Phobius"/>
    </source>
</evidence>
<dbReference type="RefSeq" id="WP_146460401.1">
    <property type="nucleotide sequence ID" value="NZ_SJPW01000006.1"/>
</dbReference>
<name>A0A5C6EJ47_9BACT</name>
<keyword evidence="1" id="KW-0472">Membrane</keyword>
<dbReference type="OrthoDB" id="270597at2"/>
<evidence type="ECO:0008006" key="4">
    <source>
        <dbReference type="Google" id="ProtNLM"/>
    </source>
</evidence>
<reference evidence="2 3" key="1">
    <citation type="submission" date="2019-02" db="EMBL/GenBank/DDBJ databases">
        <title>Deep-cultivation of Planctomycetes and their phenomic and genomic characterization uncovers novel biology.</title>
        <authorList>
            <person name="Wiegand S."/>
            <person name="Jogler M."/>
            <person name="Boedeker C."/>
            <person name="Pinto D."/>
            <person name="Vollmers J."/>
            <person name="Rivas-Marin E."/>
            <person name="Kohn T."/>
            <person name="Peeters S.H."/>
            <person name="Heuer A."/>
            <person name="Rast P."/>
            <person name="Oberbeckmann S."/>
            <person name="Bunk B."/>
            <person name="Jeske O."/>
            <person name="Meyerdierks A."/>
            <person name="Storesund J.E."/>
            <person name="Kallscheuer N."/>
            <person name="Luecker S."/>
            <person name="Lage O.M."/>
            <person name="Pohl T."/>
            <person name="Merkel B.J."/>
            <person name="Hornburger P."/>
            <person name="Mueller R.-W."/>
            <person name="Bruemmer F."/>
            <person name="Labrenz M."/>
            <person name="Spormann A.M."/>
            <person name="Op Den Camp H."/>
            <person name="Overmann J."/>
            <person name="Amann R."/>
            <person name="Jetten M.S.M."/>
            <person name="Mascher T."/>
            <person name="Medema M.H."/>
            <person name="Devos D.P."/>
            <person name="Kaster A.-K."/>
            <person name="Ovreas L."/>
            <person name="Rohde M."/>
            <person name="Galperin M.Y."/>
            <person name="Jogler C."/>
        </authorList>
    </citation>
    <scope>NUCLEOTIDE SEQUENCE [LARGE SCALE GENOMIC DNA]</scope>
    <source>
        <strain evidence="2 3">Poly51</strain>
    </source>
</reference>